<proteinExistence type="predicted"/>
<gene>
    <name evidence="1" type="ORF">KPL71_015972</name>
</gene>
<protein>
    <submittedName>
        <fullName evidence="1">Uncharacterized protein</fullName>
    </submittedName>
</protein>
<dbReference type="EMBL" id="CM039174">
    <property type="protein sequence ID" value="KAH9756030.1"/>
    <property type="molecule type" value="Genomic_DNA"/>
</dbReference>
<keyword evidence="2" id="KW-1185">Reference proteome</keyword>
<dbReference type="Proteomes" id="UP000829398">
    <property type="component" value="Chromosome 5"/>
</dbReference>
<name>A0ACB8KNP5_CITSI</name>
<evidence type="ECO:0000313" key="2">
    <source>
        <dbReference type="Proteomes" id="UP000829398"/>
    </source>
</evidence>
<comment type="caution">
    <text evidence="1">The sequence shown here is derived from an EMBL/GenBank/DDBJ whole genome shotgun (WGS) entry which is preliminary data.</text>
</comment>
<accession>A0ACB8KNP5</accession>
<evidence type="ECO:0000313" key="1">
    <source>
        <dbReference type="EMBL" id="KAH9756030.1"/>
    </source>
</evidence>
<organism evidence="1 2">
    <name type="scientific">Citrus sinensis</name>
    <name type="common">Sweet orange</name>
    <name type="synonym">Citrus aurantium var. sinensis</name>
    <dbReference type="NCBI Taxonomy" id="2711"/>
    <lineage>
        <taxon>Eukaryota</taxon>
        <taxon>Viridiplantae</taxon>
        <taxon>Streptophyta</taxon>
        <taxon>Embryophyta</taxon>
        <taxon>Tracheophyta</taxon>
        <taxon>Spermatophyta</taxon>
        <taxon>Magnoliopsida</taxon>
        <taxon>eudicotyledons</taxon>
        <taxon>Gunneridae</taxon>
        <taxon>Pentapetalae</taxon>
        <taxon>rosids</taxon>
        <taxon>malvids</taxon>
        <taxon>Sapindales</taxon>
        <taxon>Rutaceae</taxon>
        <taxon>Aurantioideae</taxon>
        <taxon>Citrus</taxon>
    </lineage>
</organism>
<sequence>MGNDEEASSSNRPSIGFPLGLALLLIMLFCMSGVLTCCLNWHKVRSLLIHADNDNIQTNIHHLHTFQAPEQNQIQSLLVSMPGDQVPKFVAMACPCKPPTLAMHGEGRHSDVCAQPS</sequence>
<reference evidence="2" key="1">
    <citation type="journal article" date="2023" name="Hortic. Res.">
        <title>A chromosome-level phased genome enabling allele-level studies in sweet orange: a case study on citrus Huanglongbing tolerance.</title>
        <authorList>
            <person name="Wu B."/>
            <person name="Yu Q."/>
            <person name="Deng Z."/>
            <person name="Duan Y."/>
            <person name="Luo F."/>
            <person name="Gmitter F. Jr."/>
        </authorList>
    </citation>
    <scope>NUCLEOTIDE SEQUENCE [LARGE SCALE GENOMIC DNA]</scope>
    <source>
        <strain evidence="2">cv. Valencia</strain>
    </source>
</reference>